<accession>A0A2P2GHC4</accession>
<evidence type="ECO:0008006" key="4">
    <source>
        <dbReference type="Google" id="ProtNLM"/>
    </source>
</evidence>
<protein>
    <recommendedName>
        <fullName evidence="4">Integral membrane protein</fullName>
    </recommendedName>
</protein>
<evidence type="ECO:0000313" key="2">
    <source>
        <dbReference type="EMBL" id="KKZ70926.1"/>
    </source>
</evidence>
<gene>
    <name evidence="2" type="ORF">VO63_26585</name>
</gene>
<evidence type="ECO:0000313" key="3">
    <source>
        <dbReference type="Proteomes" id="UP000265325"/>
    </source>
</evidence>
<dbReference type="OrthoDB" id="4558679at2"/>
<dbReference type="EMBL" id="LAQS01000047">
    <property type="protein sequence ID" value="KKZ70926.1"/>
    <property type="molecule type" value="Genomic_DNA"/>
</dbReference>
<evidence type="ECO:0000256" key="1">
    <source>
        <dbReference type="SAM" id="Phobius"/>
    </source>
</evidence>
<dbReference type="Proteomes" id="UP000265325">
    <property type="component" value="Unassembled WGS sequence"/>
</dbReference>
<name>A0A2P2GHC4_STREW</name>
<sequence length="203" mass="21339">MTPGPRMRGVRATAFTLVCVLLTATGHSLMSGRPVSGWPLAVAFAITVPAAWHLAARERDLLTIAAAAMTAQGTLHTLFSSWPSPGAPPMHHMHADAPASSLPAAVQTPPEAASSFGMLVAHVLAALLSGVWLAYGERGAFRLLRALPAELFRPLSLLLAVVPVVVGRPRVRPVRPGDARVPRRLHLAHSLVSRGPPQAVAVV</sequence>
<feature type="transmembrane region" description="Helical" evidence="1">
    <location>
        <begin position="36"/>
        <end position="54"/>
    </location>
</feature>
<keyword evidence="3" id="KW-1185">Reference proteome</keyword>
<keyword evidence="1" id="KW-0812">Transmembrane</keyword>
<feature type="transmembrane region" description="Helical" evidence="1">
    <location>
        <begin position="116"/>
        <end position="135"/>
    </location>
</feature>
<comment type="caution">
    <text evidence="2">The sequence shown here is derived from an EMBL/GenBank/DDBJ whole genome shotgun (WGS) entry which is preliminary data.</text>
</comment>
<reference evidence="2 3" key="1">
    <citation type="submission" date="2015-05" db="EMBL/GenBank/DDBJ databases">
        <title>Draft Genome assembly of Streptomyces showdoensis.</title>
        <authorList>
            <person name="Thapa K.K."/>
            <person name="Metsa-Ketela M."/>
        </authorList>
    </citation>
    <scope>NUCLEOTIDE SEQUENCE [LARGE SCALE GENOMIC DNA]</scope>
    <source>
        <strain evidence="2 3">ATCC 15227</strain>
    </source>
</reference>
<organism evidence="2 3">
    <name type="scientific">Streptomyces showdoensis</name>
    <dbReference type="NCBI Taxonomy" id="68268"/>
    <lineage>
        <taxon>Bacteria</taxon>
        <taxon>Bacillati</taxon>
        <taxon>Actinomycetota</taxon>
        <taxon>Actinomycetes</taxon>
        <taxon>Kitasatosporales</taxon>
        <taxon>Streptomycetaceae</taxon>
        <taxon>Streptomyces</taxon>
    </lineage>
</organism>
<proteinExistence type="predicted"/>
<keyword evidence="1" id="KW-1133">Transmembrane helix</keyword>
<feature type="transmembrane region" description="Helical" evidence="1">
    <location>
        <begin position="61"/>
        <end position="82"/>
    </location>
</feature>
<keyword evidence="1" id="KW-0472">Membrane</keyword>
<dbReference type="AlphaFoldDB" id="A0A2P2GHC4"/>